<dbReference type="Proteomes" id="UP000186601">
    <property type="component" value="Unassembled WGS sequence"/>
</dbReference>
<proteinExistence type="predicted"/>
<evidence type="ECO:0000313" key="1">
    <source>
        <dbReference type="EMBL" id="PSS37542.1"/>
    </source>
</evidence>
<keyword evidence="2" id="KW-1185">Reference proteome</keyword>
<organism evidence="1 2">
    <name type="scientific">Hermanssonia centrifuga</name>
    <dbReference type="NCBI Taxonomy" id="98765"/>
    <lineage>
        <taxon>Eukaryota</taxon>
        <taxon>Fungi</taxon>
        <taxon>Dikarya</taxon>
        <taxon>Basidiomycota</taxon>
        <taxon>Agaricomycotina</taxon>
        <taxon>Agaricomycetes</taxon>
        <taxon>Polyporales</taxon>
        <taxon>Meruliaceae</taxon>
        <taxon>Hermanssonia</taxon>
    </lineage>
</organism>
<dbReference type="AlphaFoldDB" id="A0A2R6S5K8"/>
<dbReference type="STRING" id="98765.A0A2R6S5K8"/>
<protein>
    <submittedName>
        <fullName evidence="1">Uncharacterized protein</fullName>
    </submittedName>
</protein>
<accession>A0A2R6S5K8</accession>
<evidence type="ECO:0000313" key="2">
    <source>
        <dbReference type="Proteomes" id="UP000186601"/>
    </source>
</evidence>
<dbReference type="EMBL" id="MLYV02000038">
    <property type="protein sequence ID" value="PSS37542.1"/>
    <property type="molecule type" value="Genomic_DNA"/>
</dbReference>
<comment type="caution">
    <text evidence="1">The sequence shown here is derived from an EMBL/GenBank/DDBJ whole genome shotgun (WGS) entry which is preliminary data.</text>
</comment>
<dbReference type="OrthoDB" id="2771500at2759"/>
<name>A0A2R6S5K8_9APHY</name>
<reference evidence="1 2" key="1">
    <citation type="submission" date="2018-02" db="EMBL/GenBank/DDBJ databases">
        <title>Genome sequence of the basidiomycete white-rot fungus Phlebia centrifuga.</title>
        <authorList>
            <person name="Granchi Z."/>
            <person name="Peng M."/>
            <person name="de Vries R.P."/>
            <person name="Hilden K."/>
            <person name="Makela M.R."/>
            <person name="Grigoriev I."/>
            <person name="Riley R."/>
        </authorList>
    </citation>
    <scope>NUCLEOTIDE SEQUENCE [LARGE SCALE GENOMIC DNA]</scope>
    <source>
        <strain evidence="1 2">FBCC195</strain>
    </source>
</reference>
<sequence>MSANNLPPGSTLFKLPSYEELQAERDLKQSFASLSRDHEDIQQLFKSVASKLETTPKIGEDNELCKEWDQLAKRHRKLYKDSQLNASQCANFLNNYETVLVPLSFGRMTLAEKRFMINKFLEVIPVHQEAARRTSERFQELAKQVEVFPVKVSSYLRQEADKGGFWYGLWSGVEDLCMSIWKVRKSTPRCGGYECSSRLYTGSA</sequence>
<gene>
    <name evidence="1" type="ORF">PHLCEN_2v618</name>
</gene>